<dbReference type="CDD" id="cd16890">
    <property type="entry name" value="lyz_i"/>
    <property type="match status" value="1"/>
</dbReference>
<feature type="signal peptide" evidence="9">
    <location>
        <begin position="1"/>
        <end position="21"/>
    </location>
</feature>
<keyword evidence="9" id="KW-0732">Signal</keyword>
<feature type="chain" id="PRO_5043888128" description="lysozyme" evidence="9">
    <location>
        <begin position="22"/>
        <end position="157"/>
    </location>
</feature>
<keyword evidence="7" id="KW-0326">Glycosidase</keyword>
<evidence type="ECO:0000313" key="11">
    <source>
        <dbReference type="Proteomes" id="UP000827092"/>
    </source>
</evidence>
<feature type="disulfide bond" evidence="8">
    <location>
        <begin position="39"/>
        <end position="45"/>
    </location>
</feature>
<feature type="disulfide bond" evidence="8">
    <location>
        <begin position="34"/>
        <end position="120"/>
    </location>
</feature>
<dbReference type="GO" id="GO:0003796">
    <property type="term" value="F:lysozyme activity"/>
    <property type="evidence" value="ECO:0007669"/>
    <property type="project" value="UniProtKB-EC"/>
</dbReference>
<evidence type="ECO:0000256" key="2">
    <source>
        <dbReference type="ARBA" id="ARBA00012732"/>
    </source>
</evidence>
<evidence type="ECO:0000256" key="5">
    <source>
        <dbReference type="ARBA" id="ARBA00022801"/>
    </source>
</evidence>
<evidence type="ECO:0000256" key="3">
    <source>
        <dbReference type="ARBA" id="ARBA00022529"/>
    </source>
</evidence>
<dbReference type="AlphaFoldDB" id="A0AAV6U253"/>
<organism evidence="10 11">
    <name type="scientific">Oedothorax gibbosus</name>
    <dbReference type="NCBI Taxonomy" id="931172"/>
    <lineage>
        <taxon>Eukaryota</taxon>
        <taxon>Metazoa</taxon>
        <taxon>Ecdysozoa</taxon>
        <taxon>Arthropoda</taxon>
        <taxon>Chelicerata</taxon>
        <taxon>Arachnida</taxon>
        <taxon>Araneae</taxon>
        <taxon>Araneomorphae</taxon>
        <taxon>Entelegynae</taxon>
        <taxon>Araneoidea</taxon>
        <taxon>Linyphiidae</taxon>
        <taxon>Erigoninae</taxon>
        <taxon>Oedothorax</taxon>
    </lineage>
</organism>
<evidence type="ECO:0000256" key="9">
    <source>
        <dbReference type="SAM" id="SignalP"/>
    </source>
</evidence>
<dbReference type="GO" id="GO:0031640">
    <property type="term" value="P:killing of cells of another organism"/>
    <property type="evidence" value="ECO:0007669"/>
    <property type="project" value="UniProtKB-KW"/>
</dbReference>
<dbReference type="EMBL" id="JAFNEN010000722">
    <property type="protein sequence ID" value="KAG8178043.1"/>
    <property type="molecule type" value="Genomic_DNA"/>
</dbReference>
<comment type="catalytic activity">
    <reaction evidence="1">
        <text>Hydrolysis of (1-&gt;4)-beta-linkages between N-acetylmuramic acid and N-acetyl-D-glucosamine residues in a peptidoglycan and between N-acetyl-D-glucosamine residues in chitodextrins.</text>
        <dbReference type="EC" id="3.2.1.17"/>
    </reaction>
</comment>
<gene>
    <name evidence="10" type="ORF">JTE90_022926</name>
</gene>
<keyword evidence="4" id="KW-0081">Bacteriolytic enzyme</keyword>
<keyword evidence="5" id="KW-0378">Hydrolase</keyword>
<sequence>MSSFLVSVGLCLVGYLALVRGQGFSPAGQISEKCFQCLCEASSDCDLSAQCEGKGPGQYFCGPYQMTFDYWRAAGRIGENPDDPLDFEKCLNSKPCAEATIRGYMYENSVDCNGDSVINCHDWARIHKTGPLSCNNTWILNTDYWSKFTTCYKGNSS</sequence>
<dbReference type="EC" id="3.2.1.17" evidence="2"/>
<keyword evidence="3" id="KW-0929">Antimicrobial</keyword>
<proteinExistence type="predicted"/>
<protein>
    <recommendedName>
        <fullName evidence="2">lysozyme</fullName>
        <ecNumber evidence="2">3.2.1.17</ecNumber>
    </recommendedName>
</protein>
<evidence type="ECO:0000256" key="4">
    <source>
        <dbReference type="ARBA" id="ARBA00022638"/>
    </source>
</evidence>
<name>A0AAV6U253_9ARAC</name>
<feature type="disulfide bond" evidence="8">
    <location>
        <begin position="90"/>
        <end position="96"/>
    </location>
</feature>
<evidence type="ECO:0000256" key="1">
    <source>
        <dbReference type="ARBA" id="ARBA00000632"/>
    </source>
</evidence>
<dbReference type="InterPro" id="IPR008597">
    <property type="entry name" value="Invert_lysozyme"/>
</dbReference>
<evidence type="ECO:0000256" key="8">
    <source>
        <dbReference type="PIRSR" id="PIRSR608597-3"/>
    </source>
</evidence>
<dbReference type="Gene3D" id="1.10.530.10">
    <property type="match status" value="1"/>
</dbReference>
<dbReference type="Proteomes" id="UP000827092">
    <property type="component" value="Unassembled WGS sequence"/>
</dbReference>
<keyword evidence="6 8" id="KW-1015">Disulfide bond</keyword>
<dbReference type="PROSITE" id="PS51909">
    <property type="entry name" value="LYSOZYME_I"/>
    <property type="match status" value="1"/>
</dbReference>
<dbReference type="Pfam" id="PF05497">
    <property type="entry name" value="Destabilase"/>
    <property type="match status" value="1"/>
</dbReference>
<dbReference type="GO" id="GO:0042742">
    <property type="term" value="P:defense response to bacterium"/>
    <property type="evidence" value="ECO:0007669"/>
    <property type="project" value="UniProtKB-KW"/>
</dbReference>
<comment type="caution">
    <text evidence="10">The sequence shown here is derived from an EMBL/GenBank/DDBJ whole genome shotgun (WGS) entry which is preliminary data.</text>
</comment>
<dbReference type="PANTHER" id="PTHR11195">
    <property type="entry name" value="DESTABILASE-RELATED"/>
    <property type="match status" value="1"/>
</dbReference>
<accession>A0AAV6U253</accession>
<feature type="disulfide bond" evidence="8">
    <location>
        <begin position="51"/>
        <end position="61"/>
    </location>
</feature>
<reference evidence="10 11" key="1">
    <citation type="journal article" date="2022" name="Nat. Ecol. Evol.">
        <title>A masculinizing supergene underlies an exaggerated male reproductive morph in a spider.</title>
        <authorList>
            <person name="Hendrickx F."/>
            <person name="De Corte Z."/>
            <person name="Sonet G."/>
            <person name="Van Belleghem S.M."/>
            <person name="Kostlbacher S."/>
            <person name="Vangestel C."/>
        </authorList>
    </citation>
    <scope>NUCLEOTIDE SEQUENCE [LARGE SCALE GENOMIC DNA]</scope>
    <source>
        <strain evidence="10">W744_W776</strain>
    </source>
</reference>
<dbReference type="PANTHER" id="PTHR11195:SF13">
    <property type="entry name" value="INVERTEBRATE-TYPE LYSOZYME 2-RELATED"/>
    <property type="match status" value="1"/>
</dbReference>
<evidence type="ECO:0000313" key="10">
    <source>
        <dbReference type="EMBL" id="KAG8178043.1"/>
    </source>
</evidence>
<keyword evidence="11" id="KW-1185">Reference proteome</keyword>
<evidence type="ECO:0000256" key="6">
    <source>
        <dbReference type="ARBA" id="ARBA00023157"/>
    </source>
</evidence>
<evidence type="ECO:0000256" key="7">
    <source>
        <dbReference type="ARBA" id="ARBA00023295"/>
    </source>
</evidence>